<dbReference type="PANTHER" id="PTHR10720">
    <property type="entry name" value="HEME OXYGENASE"/>
    <property type="match status" value="1"/>
</dbReference>
<feature type="binding site" description="axial binding residue" evidence="5">
    <location>
        <position position="26"/>
    </location>
    <ligand>
        <name>heme b</name>
        <dbReference type="ChEBI" id="CHEBI:60344"/>
    </ligand>
    <ligandPart>
        <name>Fe</name>
        <dbReference type="ChEBI" id="CHEBI:18248"/>
    </ligandPart>
</feature>
<evidence type="ECO:0000313" key="6">
    <source>
        <dbReference type="EMBL" id="MCF2526084.1"/>
    </source>
</evidence>
<dbReference type="GO" id="GO:0020037">
    <property type="term" value="F:heme binding"/>
    <property type="evidence" value="ECO:0007669"/>
    <property type="project" value="TreeGrafter"/>
</dbReference>
<dbReference type="InterPro" id="IPR016053">
    <property type="entry name" value="Haem_Oase-like"/>
</dbReference>
<dbReference type="CDD" id="cd19165">
    <property type="entry name" value="HemeO"/>
    <property type="match status" value="1"/>
</dbReference>
<gene>
    <name evidence="6" type="ORF">LZ495_02440</name>
</gene>
<dbReference type="PANTHER" id="PTHR10720:SF0">
    <property type="entry name" value="HEME OXYGENASE"/>
    <property type="match status" value="1"/>
</dbReference>
<feature type="binding site" evidence="4">
    <location>
        <position position="19"/>
    </location>
    <ligand>
        <name>heme b</name>
        <dbReference type="ChEBI" id="CHEBI:60344"/>
    </ligand>
</feature>
<dbReference type="Pfam" id="PF01126">
    <property type="entry name" value="Heme_oxygenase"/>
    <property type="match status" value="1"/>
</dbReference>
<protein>
    <submittedName>
        <fullName evidence="6">Biliverdin-producing heme oxygenase</fullName>
    </submittedName>
</protein>
<dbReference type="RefSeq" id="WP_235050143.1">
    <property type="nucleotide sequence ID" value="NZ_JAKFHA010000001.1"/>
</dbReference>
<dbReference type="GO" id="GO:0004392">
    <property type="term" value="F:heme oxygenase (decyclizing) activity"/>
    <property type="evidence" value="ECO:0007669"/>
    <property type="project" value="InterPro"/>
</dbReference>
<feature type="binding site" evidence="4">
    <location>
        <position position="182"/>
    </location>
    <ligand>
        <name>heme b</name>
        <dbReference type="ChEBI" id="CHEBI:60344"/>
    </ligand>
</feature>
<name>A0AA41PUF9_9ACTN</name>
<dbReference type="SUPFAM" id="SSF48613">
    <property type="entry name" value="Heme oxygenase-like"/>
    <property type="match status" value="1"/>
</dbReference>
<comment type="caution">
    <text evidence="6">The sequence shown here is derived from an EMBL/GenBank/DDBJ whole genome shotgun (WGS) entry which is preliminary data.</text>
</comment>
<dbReference type="GO" id="GO:0042167">
    <property type="term" value="P:heme catabolic process"/>
    <property type="evidence" value="ECO:0007669"/>
    <property type="project" value="TreeGrafter"/>
</dbReference>
<dbReference type="PRINTS" id="PR00088">
    <property type="entry name" value="HAEMOXYGNASE"/>
</dbReference>
<dbReference type="InterPro" id="IPR016084">
    <property type="entry name" value="Haem_Oase-like_multi-hlx"/>
</dbReference>
<dbReference type="EMBL" id="JAKFHA010000001">
    <property type="protein sequence ID" value="MCF2526084.1"/>
    <property type="molecule type" value="Genomic_DNA"/>
</dbReference>
<dbReference type="PIRSF" id="PIRSF000343">
    <property type="entry name" value="Haem_Oase"/>
    <property type="match status" value="1"/>
</dbReference>
<dbReference type="InterPro" id="IPR002051">
    <property type="entry name" value="Haem_Oase"/>
</dbReference>
<dbReference type="GO" id="GO:0006979">
    <property type="term" value="P:response to oxidative stress"/>
    <property type="evidence" value="ECO:0007669"/>
    <property type="project" value="TreeGrafter"/>
</dbReference>
<reference evidence="6" key="1">
    <citation type="submission" date="2022-01" db="EMBL/GenBank/DDBJ databases">
        <title>Genome-Based Taxonomic Classification of the Phylum Actinobacteria.</title>
        <authorList>
            <person name="Gao Y."/>
        </authorList>
    </citation>
    <scope>NUCLEOTIDE SEQUENCE</scope>
    <source>
        <strain evidence="6">KLBMP 8922</strain>
    </source>
</reference>
<keyword evidence="7" id="KW-1185">Reference proteome</keyword>
<organism evidence="6 7">
    <name type="scientific">Yinghuangia soli</name>
    <dbReference type="NCBI Taxonomy" id="2908204"/>
    <lineage>
        <taxon>Bacteria</taxon>
        <taxon>Bacillati</taxon>
        <taxon>Actinomycetota</taxon>
        <taxon>Actinomycetes</taxon>
        <taxon>Kitasatosporales</taxon>
        <taxon>Streptomycetaceae</taxon>
        <taxon>Yinghuangia</taxon>
    </lineage>
</organism>
<dbReference type="GO" id="GO:0046872">
    <property type="term" value="F:metal ion binding"/>
    <property type="evidence" value="ECO:0007669"/>
    <property type="project" value="UniProtKB-KW"/>
</dbReference>
<evidence type="ECO:0000256" key="5">
    <source>
        <dbReference type="PIRSR" id="PIRSR000343-2"/>
    </source>
</evidence>
<feature type="binding site" evidence="4">
    <location>
        <position position="134"/>
    </location>
    <ligand>
        <name>heme b</name>
        <dbReference type="ChEBI" id="CHEBI:60344"/>
    </ligand>
</feature>
<evidence type="ECO:0000256" key="4">
    <source>
        <dbReference type="PIRSR" id="PIRSR000343-1"/>
    </source>
</evidence>
<dbReference type="Proteomes" id="UP001165378">
    <property type="component" value="Unassembled WGS sequence"/>
</dbReference>
<keyword evidence="3 5" id="KW-0408">Iron</keyword>
<keyword evidence="2 5" id="KW-0479">Metal-binding</keyword>
<sequence>MTTTETAETAEETFSALIRKRSWGSHQSAEGEGFLDVLMRGGLTRDAYTAMVAQHYWAYEVLEQASVVMRDDAVAAPFCPESLDRMAALEADMLFLAGEGWQEKYPANAATQRYIDRIREKCFDWPGGYVAHHYTRYLGDMSGGQHIAKLMRRHFGLEGNEGTEFYNFEAVGDLDAFKTGYRASLDNGPWDDEEKERIIQEVLFAYAVNSAVLQDLGAEMEQWRKAE</sequence>
<dbReference type="AlphaFoldDB" id="A0AA41PUF9"/>
<dbReference type="Gene3D" id="1.20.910.10">
    <property type="entry name" value="Heme oxygenase-like"/>
    <property type="match status" value="1"/>
</dbReference>
<accession>A0AA41PUF9</accession>
<evidence type="ECO:0000313" key="7">
    <source>
        <dbReference type="Proteomes" id="UP001165378"/>
    </source>
</evidence>
<evidence type="ECO:0000256" key="1">
    <source>
        <dbReference type="ARBA" id="ARBA00022617"/>
    </source>
</evidence>
<proteinExistence type="predicted"/>
<keyword evidence="1 4" id="KW-0349">Heme</keyword>
<evidence type="ECO:0000256" key="2">
    <source>
        <dbReference type="ARBA" id="ARBA00022723"/>
    </source>
</evidence>
<evidence type="ECO:0000256" key="3">
    <source>
        <dbReference type="ARBA" id="ARBA00023004"/>
    </source>
</evidence>
<dbReference type="GO" id="GO:0006788">
    <property type="term" value="P:heme oxidation"/>
    <property type="evidence" value="ECO:0007669"/>
    <property type="project" value="InterPro"/>
</dbReference>